<evidence type="ECO:0000313" key="12">
    <source>
        <dbReference type="EMBL" id="QEC77566.1"/>
    </source>
</evidence>
<evidence type="ECO:0000256" key="5">
    <source>
        <dbReference type="ARBA" id="ARBA00022741"/>
    </source>
</evidence>
<dbReference type="Pfam" id="PF02518">
    <property type="entry name" value="HATPase_c"/>
    <property type="match status" value="1"/>
</dbReference>
<keyword evidence="9" id="KW-0472">Membrane</keyword>
<dbReference type="InterPro" id="IPR050482">
    <property type="entry name" value="Sensor_HK_TwoCompSys"/>
</dbReference>
<dbReference type="PANTHER" id="PTHR24421:SF10">
    <property type="entry name" value="NITRATE_NITRITE SENSOR PROTEIN NARQ"/>
    <property type="match status" value="1"/>
</dbReference>
<protein>
    <recommendedName>
        <fullName evidence="2">histidine kinase</fullName>
        <ecNumber evidence="2">2.7.13.3</ecNumber>
    </recommendedName>
</protein>
<evidence type="ECO:0000256" key="8">
    <source>
        <dbReference type="ARBA" id="ARBA00023012"/>
    </source>
</evidence>
<sequence>MKDNIYVLLLISMGGVFMLVVSFVVIFIRNQNNLLKKQRELQQAELRHQQDLLKTIIVSQEAERKRIGQDLHDDVGTALSNLRITIELFNNTAIGEFSDTCKHQIDKIVQDVRHISHNLSPPGLELYGFMGTLEELAEFITATGKLQVNITDNTNSLTDRFGTDVSLSLYRVFEELLNNTIKHANASHVNINFDVADDHLLISYHDDGQGIAAADKTKKGMGRQNIESRLSIIGAAYQTDWPGGNGFNMSIQLKTDNI</sequence>
<dbReference type="Pfam" id="PF07730">
    <property type="entry name" value="HisKA_3"/>
    <property type="match status" value="1"/>
</dbReference>
<feature type="domain" description="Histidine kinase/HSP90-like ATPase" evidence="10">
    <location>
        <begin position="166"/>
        <end position="231"/>
    </location>
</feature>
<dbReference type="SUPFAM" id="SSF55874">
    <property type="entry name" value="ATPase domain of HSP90 chaperone/DNA topoisomerase II/histidine kinase"/>
    <property type="match status" value="1"/>
</dbReference>
<keyword evidence="7" id="KW-0067">ATP-binding</keyword>
<dbReference type="InterPro" id="IPR036890">
    <property type="entry name" value="HATPase_C_sf"/>
</dbReference>
<feature type="domain" description="Signal transduction histidine kinase subgroup 3 dimerisation and phosphoacceptor" evidence="11">
    <location>
        <begin position="63"/>
        <end position="123"/>
    </location>
</feature>
<dbReference type="Proteomes" id="UP000321362">
    <property type="component" value="Chromosome"/>
</dbReference>
<feature type="transmembrane region" description="Helical" evidence="9">
    <location>
        <begin position="6"/>
        <end position="28"/>
    </location>
</feature>
<evidence type="ECO:0000256" key="7">
    <source>
        <dbReference type="ARBA" id="ARBA00022840"/>
    </source>
</evidence>
<dbReference type="KEGG" id="mgk:FSB76_17040"/>
<evidence type="ECO:0000256" key="2">
    <source>
        <dbReference type="ARBA" id="ARBA00012438"/>
    </source>
</evidence>
<dbReference type="InterPro" id="IPR011712">
    <property type="entry name" value="Sig_transdc_His_kin_sub3_dim/P"/>
</dbReference>
<keyword evidence="9" id="KW-0812">Transmembrane</keyword>
<keyword evidence="6" id="KW-0418">Kinase</keyword>
<dbReference type="GO" id="GO:0000155">
    <property type="term" value="F:phosphorelay sensor kinase activity"/>
    <property type="evidence" value="ECO:0007669"/>
    <property type="project" value="InterPro"/>
</dbReference>
<dbReference type="EC" id="2.7.13.3" evidence="2"/>
<reference evidence="12 13" key="1">
    <citation type="journal article" date="2013" name="J. Microbiol.">
        <title>Mucilaginibacter ginsenosidivorax sp. nov., with ginsenoside converting activity isolated from sediment.</title>
        <authorList>
            <person name="Kim J.K."/>
            <person name="Choi T.E."/>
            <person name="Liu Q.M."/>
            <person name="Park H.Y."/>
            <person name="Yi T.H."/>
            <person name="Yoon M.H."/>
            <person name="Kim S.C."/>
            <person name="Im W.T."/>
        </authorList>
    </citation>
    <scope>NUCLEOTIDE SEQUENCE [LARGE SCALE GENOMIC DNA]</scope>
    <source>
        <strain evidence="12 13">KHI28</strain>
    </source>
</reference>
<keyword evidence="8" id="KW-0902">Two-component regulatory system</keyword>
<accession>A0A5B8W3V1</accession>
<dbReference type="GO" id="GO:0016020">
    <property type="term" value="C:membrane"/>
    <property type="evidence" value="ECO:0007669"/>
    <property type="project" value="InterPro"/>
</dbReference>
<dbReference type="EMBL" id="CP042437">
    <property type="protein sequence ID" value="QEC77566.1"/>
    <property type="molecule type" value="Genomic_DNA"/>
</dbReference>
<keyword evidence="13" id="KW-1185">Reference proteome</keyword>
<dbReference type="GO" id="GO:0046983">
    <property type="term" value="F:protein dimerization activity"/>
    <property type="evidence" value="ECO:0007669"/>
    <property type="project" value="InterPro"/>
</dbReference>
<keyword evidence="4" id="KW-0808">Transferase</keyword>
<evidence type="ECO:0000259" key="11">
    <source>
        <dbReference type="Pfam" id="PF07730"/>
    </source>
</evidence>
<keyword evidence="3" id="KW-0597">Phosphoprotein</keyword>
<evidence type="ECO:0000259" key="10">
    <source>
        <dbReference type="Pfam" id="PF02518"/>
    </source>
</evidence>
<dbReference type="OrthoDB" id="5401121at2"/>
<dbReference type="RefSeq" id="WP_147055377.1">
    <property type="nucleotide sequence ID" value="NZ_CP042437.1"/>
</dbReference>
<evidence type="ECO:0000313" key="13">
    <source>
        <dbReference type="Proteomes" id="UP000321362"/>
    </source>
</evidence>
<dbReference type="GO" id="GO:0005524">
    <property type="term" value="F:ATP binding"/>
    <property type="evidence" value="ECO:0007669"/>
    <property type="project" value="UniProtKB-KW"/>
</dbReference>
<evidence type="ECO:0000256" key="9">
    <source>
        <dbReference type="SAM" id="Phobius"/>
    </source>
</evidence>
<keyword evidence="9" id="KW-1133">Transmembrane helix</keyword>
<dbReference type="CDD" id="cd16917">
    <property type="entry name" value="HATPase_UhpB-NarQ-NarX-like"/>
    <property type="match status" value="1"/>
</dbReference>
<evidence type="ECO:0000256" key="6">
    <source>
        <dbReference type="ARBA" id="ARBA00022777"/>
    </source>
</evidence>
<dbReference type="AlphaFoldDB" id="A0A5B8W3V1"/>
<gene>
    <name evidence="12" type="ORF">FSB76_17040</name>
</gene>
<organism evidence="12 13">
    <name type="scientific">Mucilaginibacter ginsenosidivorax</name>
    <dbReference type="NCBI Taxonomy" id="862126"/>
    <lineage>
        <taxon>Bacteria</taxon>
        <taxon>Pseudomonadati</taxon>
        <taxon>Bacteroidota</taxon>
        <taxon>Sphingobacteriia</taxon>
        <taxon>Sphingobacteriales</taxon>
        <taxon>Sphingobacteriaceae</taxon>
        <taxon>Mucilaginibacter</taxon>
    </lineage>
</organism>
<dbReference type="Gene3D" id="1.20.5.1930">
    <property type="match status" value="1"/>
</dbReference>
<dbReference type="InterPro" id="IPR003594">
    <property type="entry name" value="HATPase_dom"/>
</dbReference>
<dbReference type="PANTHER" id="PTHR24421">
    <property type="entry name" value="NITRATE/NITRITE SENSOR PROTEIN NARX-RELATED"/>
    <property type="match status" value="1"/>
</dbReference>
<proteinExistence type="predicted"/>
<evidence type="ECO:0000256" key="3">
    <source>
        <dbReference type="ARBA" id="ARBA00022553"/>
    </source>
</evidence>
<keyword evidence="5" id="KW-0547">Nucleotide-binding</keyword>
<dbReference type="Gene3D" id="3.30.565.10">
    <property type="entry name" value="Histidine kinase-like ATPase, C-terminal domain"/>
    <property type="match status" value="1"/>
</dbReference>
<evidence type="ECO:0000256" key="4">
    <source>
        <dbReference type="ARBA" id="ARBA00022679"/>
    </source>
</evidence>
<evidence type="ECO:0000256" key="1">
    <source>
        <dbReference type="ARBA" id="ARBA00000085"/>
    </source>
</evidence>
<name>A0A5B8W3V1_9SPHI</name>
<comment type="catalytic activity">
    <reaction evidence="1">
        <text>ATP + protein L-histidine = ADP + protein N-phospho-L-histidine.</text>
        <dbReference type="EC" id="2.7.13.3"/>
    </reaction>
</comment>